<reference evidence="2" key="1">
    <citation type="submission" date="2017-05" db="EMBL/GenBank/DDBJ databases">
        <title>Complete and WGS of Bordetella genogroups.</title>
        <authorList>
            <person name="Spilker T."/>
            <person name="Lipuma J."/>
        </authorList>
    </citation>
    <scope>NUCLEOTIDE SEQUENCE [LARGE SCALE GENOMIC DNA]</scope>
    <source>
        <strain evidence="2">AU8256</strain>
    </source>
</reference>
<proteinExistence type="predicted"/>
<organism evidence="1 2">
    <name type="scientific">Bordetella genomosp. 2</name>
    <dbReference type="NCBI Taxonomy" id="1983456"/>
    <lineage>
        <taxon>Bacteria</taxon>
        <taxon>Pseudomonadati</taxon>
        <taxon>Pseudomonadota</taxon>
        <taxon>Betaproteobacteria</taxon>
        <taxon>Burkholderiales</taxon>
        <taxon>Alcaligenaceae</taxon>
        <taxon>Bordetella</taxon>
    </lineage>
</organism>
<comment type="caution">
    <text evidence="1">The sequence shown here is derived from an EMBL/GenBank/DDBJ whole genome shotgun (WGS) entry which is preliminary data.</text>
</comment>
<dbReference type="RefSeq" id="WP_094807603.1">
    <property type="nucleotide sequence ID" value="NZ_NEVT01000008.1"/>
</dbReference>
<gene>
    <name evidence="1" type="ORF">CAL24_19065</name>
</gene>
<protein>
    <submittedName>
        <fullName evidence="1">Uncharacterized protein</fullName>
    </submittedName>
</protein>
<dbReference type="Proteomes" id="UP000215633">
    <property type="component" value="Unassembled WGS sequence"/>
</dbReference>
<evidence type="ECO:0000313" key="1">
    <source>
        <dbReference type="EMBL" id="OZI72407.1"/>
    </source>
</evidence>
<dbReference type="AlphaFoldDB" id="A0A261VEZ5"/>
<dbReference type="EMBL" id="NEVT01000008">
    <property type="protein sequence ID" value="OZI72407.1"/>
    <property type="molecule type" value="Genomic_DNA"/>
</dbReference>
<accession>A0A261VEZ5</accession>
<evidence type="ECO:0000313" key="2">
    <source>
        <dbReference type="Proteomes" id="UP000215633"/>
    </source>
</evidence>
<keyword evidence="2" id="KW-1185">Reference proteome</keyword>
<name>A0A261VEZ5_9BORD</name>
<sequence length="133" mass="14257">MLDTDQFTIHDISRFPLCVFRNDAAAPGYAGQWAAEMAALIAHAAPFVVAFAGTPDGEAHEDRRDRAMWLKQNKAALAQVCRALATVDADPARRAEAIEQGRMATKAFGIAHEAVATLDDAAALARRLAQAPD</sequence>